<feature type="region of interest" description="Disordered" evidence="6">
    <location>
        <begin position="186"/>
        <end position="208"/>
    </location>
</feature>
<evidence type="ECO:0000256" key="1">
    <source>
        <dbReference type="ARBA" id="ARBA00001970"/>
    </source>
</evidence>
<evidence type="ECO:0000313" key="9">
    <source>
        <dbReference type="Proteomes" id="UP001202243"/>
    </source>
</evidence>
<keyword evidence="4" id="KW-0560">Oxidoreductase</keyword>
<dbReference type="SUPFAM" id="SSF54909">
    <property type="entry name" value="Dimeric alpha+beta barrel"/>
    <property type="match status" value="1"/>
</dbReference>
<dbReference type="PANTHER" id="PTHR30521">
    <property type="entry name" value="DEFERROCHELATASE/PEROXIDASE"/>
    <property type="match status" value="1"/>
</dbReference>
<dbReference type="Pfam" id="PF21105">
    <property type="entry name" value="DyP_N"/>
    <property type="match status" value="1"/>
</dbReference>
<reference evidence="8 9" key="1">
    <citation type="submission" date="2022-06" db="EMBL/GenBank/DDBJ databases">
        <title>Janthinobacterium kumbetensis sp. nov., isolated from spring water in Turkey.</title>
        <authorList>
            <person name="Inan Bektas K."/>
            <person name="Belduz A.A."/>
            <person name="Canakci S."/>
            <person name="Nalcaoglu A."/>
            <person name="Ceylan E."/>
            <person name="Kati H."/>
        </authorList>
    </citation>
    <scope>NUCLEOTIDE SEQUENCE [LARGE SCALE GENOMIC DNA]</scope>
    <source>
        <strain evidence="8 9">GK</strain>
    </source>
</reference>
<evidence type="ECO:0000256" key="2">
    <source>
        <dbReference type="ARBA" id="ARBA00022559"/>
    </source>
</evidence>
<name>A0ABT0WTH2_9BURK</name>
<keyword evidence="2" id="KW-0575">Peroxidase</keyword>
<accession>A0ABT0WTH2</accession>
<comment type="cofactor">
    <cofactor evidence="1">
        <name>heme b</name>
        <dbReference type="ChEBI" id="CHEBI:60344"/>
    </cofactor>
</comment>
<dbReference type="PROSITE" id="PS51404">
    <property type="entry name" value="DYP_PEROXIDASE"/>
    <property type="match status" value="1"/>
</dbReference>
<evidence type="ECO:0000259" key="7">
    <source>
        <dbReference type="Pfam" id="PF21105"/>
    </source>
</evidence>
<dbReference type="InterPro" id="IPR006314">
    <property type="entry name" value="Dyp_peroxidase"/>
</dbReference>
<feature type="compositionally biased region" description="Basic and acidic residues" evidence="6">
    <location>
        <begin position="194"/>
        <end position="203"/>
    </location>
</feature>
<dbReference type="EMBL" id="JAMQGR010000005">
    <property type="protein sequence ID" value="MCM2567330.1"/>
    <property type="molecule type" value="Genomic_DNA"/>
</dbReference>
<sequence>MADSTIDYDDVQGTILRGYRVNLARHFIFSITDAAQARRTIAALLDGSDGLPSITTARHIHPKPPCFLNLSFTAPGLSALGIAATDLATFDQAFQRGAADPASVNAVGDVGDSAPEHWLGNLGPATRHGQVHALLSLWVSESTEVLQATSATLRRAFAAGWRELYAHDGVALPDNRVHFGYRDSIAQPDVDGAPQRKREHDPDPLNSVKTGEFLLGYPNENGGTYAVQPPQLSTNGSYAAFRILEQDVALFDSILSQGAASSGLTTEMVAAKMCGRWRNGNPLVLRPDEAGPVLPDASLNRFHYVDGQPDLDDTLGLKCPIGAHIRRNNPRDEAVVGASARHHRIVRRAMPYGSEYDPAAPIAAQRGLVGYFINASLRNQFEFLMKQWNNDDAFVKSAVGPAGPEAGDATFNISGQDVFLGINDPADSSFTLPGVGAKGSGNTELQHFSRSVITRGGVYCFFPSITGLRYLANLG</sequence>
<dbReference type="InterPro" id="IPR011008">
    <property type="entry name" value="Dimeric_a/b-barrel"/>
</dbReference>
<evidence type="ECO:0000256" key="4">
    <source>
        <dbReference type="ARBA" id="ARBA00023002"/>
    </source>
</evidence>
<comment type="caution">
    <text evidence="8">The sequence shown here is derived from an EMBL/GenBank/DDBJ whole genome shotgun (WGS) entry which is preliminary data.</text>
</comment>
<evidence type="ECO:0000256" key="6">
    <source>
        <dbReference type="SAM" id="MobiDB-lite"/>
    </source>
</evidence>
<keyword evidence="5" id="KW-0408">Iron</keyword>
<dbReference type="PANTHER" id="PTHR30521:SF5">
    <property type="entry name" value="BLR4509 PROTEIN"/>
    <property type="match status" value="1"/>
</dbReference>
<feature type="domain" description="DyP dimeric alpha+beta barrel" evidence="7">
    <location>
        <begin position="10"/>
        <end position="170"/>
    </location>
</feature>
<dbReference type="InterPro" id="IPR049509">
    <property type="entry name" value="DyP_N"/>
</dbReference>
<evidence type="ECO:0000256" key="3">
    <source>
        <dbReference type="ARBA" id="ARBA00022723"/>
    </source>
</evidence>
<evidence type="ECO:0000313" key="8">
    <source>
        <dbReference type="EMBL" id="MCM2567330.1"/>
    </source>
</evidence>
<keyword evidence="3" id="KW-0479">Metal-binding</keyword>
<protein>
    <recommendedName>
        <fullName evidence="7">DyP dimeric alpha+beta barrel domain-containing protein</fullName>
    </recommendedName>
</protein>
<organism evidence="8 9">
    <name type="scientific">Janthinobacterium kumbetense</name>
    <dbReference type="NCBI Taxonomy" id="2950280"/>
    <lineage>
        <taxon>Bacteria</taxon>
        <taxon>Pseudomonadati</taxon>
        <taxon>Pseudomonadota</taxon>
        <taxon>Betaproteobacteria</taxon>
        <taxon>Burkholderiales</taxon>
        <taxon>Oxalobacteraceae</taxon>
        <taxon>Janthinobacterium</taxon>
    </lineage>
</organism>
<dbReference type="RefSeq" id="WP_251350519.1">
    <property type="nucleotide sequence ID" value="NZ_JAMQGR010000005.1"/>
</dbReference>
<gene>
    <name evidence="8" type="ORF">NCG91_17110</name>
</gene>
<keyword evidence="9" id="KW-1185">Reference proteome</keyword>
<evidence type="ECO:0000256" key="5">
    <source>
        <dbReference type="ARBA" id="ARBA00023004"/>
    </source>
</evidence>
<dbReference type="Proteomes" id="UP001202243">
    <property type="component" value="Unassembled WGS sequence"/>
</dbReference>
<proteinExistence type="predicted"/>